<feature type="compositionally biased region" description="Basic and acidic residues" evidence="1">
    <location>
        <begin position="36"/>
        <end position="48"/>
    </location>
</feature>
<reference evidence="2" key="1">
    <citation type="submission" date="2023-06" db="EMBL/GenBank/DDBJ databases">
        <title>Two novel species of Acinetobacter isolated from motorbike repairing workshop in Vietnam.</title>
        <authorList>
            <person name="Le N.T.T."/>
        </authorList>
    </citation>
    <scope>NUCLEOTIDE SEQUENCE</scope>
    <source>
        <strain evidence="2">VNH17</strain>
    </source>
</reference>
<feature type="region of interest" description="Disordered" evidence="1">
    <location>
        <begin position="1"/>
        <end position="23"/>
    </location>
</feature>
<keyword evidence="3" id="KW-1185">Reference proteome</keyword>
<gene>
    <name evidence="2" type="ORF">QTA56_08610</name>
</gene>
<feature type="compositionally biased region" description="Polar residues" evidence="1">
    <location>
        <begin position="1"/>
        <end position="11"/>
    </location>
</feature>
<dbReference type="RefSeq" id="WP_267980558.1">
    <property type="nucleotide sequence ID" value="NZ_JAPQKF010000002.1"/>
</dbReference>
<evidence type="ECO:0000313" key="2">
    <source>
        <dbReference type="EMBL" id="MDN0014299.1"/>
    </source>
</evidence>
<evidence type="ECO:0000256" key="1">
    <source>
        <dbReference type="SAM" id="MobiDB-lite"/>
    </source>
</evidence>
<proteinExistence type="predicted"/>
<sequence>MSTKNFEATPTPSEPISLDEISKENVKDAWKDYEAKPEYKDFNKHDMIESMQSSKQDDNTQQQP</sequence>
<dbReference type="EMBL" id="JAUDZE010000002">
    <property type="protein sequence ID" value="MDN0014299.1"/>
    <property type="molecule type" value="Genomic_DNA"/>
</dbReference>
<comment type="caution">
    <text evidence="2">The sequence shown here is derived from an EMBL/GenBank/DDBJ whole genome shotgun (WGS) entry which is preliminary data.</text>
</comment>
<evidence type="ECO:0000313" key="3">
    <source>
        <dbReference type="Proteomes" id="UP001168524"/>
    </source>
</evidence>
<feature type="compositionally biased region" description="Polar residues" evidence="1">
    <location>
        <begin position="50"/>
        <end position="64"/>
    </location>
</feature>
<dbReference type="NCBIfam" id="NF038105">
    <property type="entry name" value="acin_NF038105"/>
    <property type="match status" value="1"/>
</dbReference>
<protein>
    <submittedName>
        <fullName evidence="2">NF038105 family protein</fullName>
    </submittedName>
</protein>
<dbReference type="Proteomes" id="UP001168524">
    <property type="component" value="Unassembled WGS sequence"/>
</dbReference>
<accession>A0ABT7WP03</accession>
<feature type="region of interest" description="Disordered" evidence="1">
    <location>
        <begin position="36"/>
        <end position="64"/>
    </location>
</feature>
<name>A0ABT7WP03_9GAMM</name>
<organism evidence="2 3">
    <name type="scientific">Acinetobacter thutiue</name>
    <dbReference type="NCBI Taxonomy" id="2998078"/>
    <lineage>
        <taxon>Bacteria</taxon>
        <taxon>Pseudomonadati</taxon>
        <taxon>Pseudomonadota</taxon>
        <taxon>Gammaproteobacteria</taxon>
        <taxon>Moraxellales</taxon>
        <taxon>Moraxellaceae</taxon>
        <taxon>Acinetobacter</taxon>
    </lineage>
</organism>
<dbReference type="InterPro" id="IPR049846">
    <property type="entry name" value="NF038105-like"/>
</dbReference>